<dbReference type="GO" id="GO:0006284">
    <property type="term" value="P:base-excision repair"/>
    <property type="evidence" value="ECO:0007669"/>
    <property type="project" value="InterPro"/>
</dbReference>
<feature type="region of interest" description="Disordered" evidence="2">
    <location>
        <begin position="135"/>
        <end position="156"/>
    </location>
</feature>
<dbReference type="AlphaFoldDB" id="A0A916U9N8"/>
<evidence type="ECO:0000313" key="4">
    <source>
        <dbReference type="Proteomes" id="UP000641514"/>
    </source>
</evidence>
<reference evidence="3" key="2">
    <citation type="submission" date="2020-09" db="EMBL/GenBank/DDBJ databases">
        <authorList>
            <person name="Sun Q."/>
            <person name="Zhou Y."/>
        </authorList>
    </citation>
    <scope>NUCLEOTIDE SEQUENCE</scope>
    <source>
        <strain evidence="3">CGMCC 1.15478</strain>
    </source>
</reference>
<feature type="binding site" evidence="1">
    <location>
        <position position="185"/>
    </location>
    <ligand>
        <name>Zn(2+)</name>
        <dbReference type="ChEBI" id="CHEBI:29105"/>
    </ligand>
</feature>
<dbReference type="Proteomes" id="UP000641514">
    <property type="component" value="Unassembled WGS sequence"/>
</dbReference>
<reference evidence="3" key="1">
    <citation type="journal article" date="2014" name="Int. J. Syst. Evol. Microbiol.">
        <title>Complete genome sequence of Corynebacterium casei LMG S-19264T (=DSM 44701T), isolated from a smear-ripened cheese.</title>
        <authorList>
            <consortium name="US DOE Joint Genome Institute (JGI-PGF)"/>
            <person name="Walter F."/>
            <person name="Albersmeier A."/>
            <person name="Kalinowski J."/>
            <person name="Ruckert C."/>
        </authorList>
    </citation>
    <scope>NUCLEOTIDE SEQUENCE</scope>
    <source>
        <strain evidence="3">CGMCC 1.15478</strain>
    </source>
</reference>
<keyword evidence="1" id="KW-0862">Zinc</keyword>
<sequence length="216" mass="24636">MTDEHDMIVGDDGLLRPPWAARDALMRHYYDTEWGVPVTTERGIYEKLVLEGFQAGLSWATVLRKREAFRDAFDQFHPSAVATYTDSDVEHLLTNTAIIRNRAKIRSAINNARRTLELRADGGLAALIWAHQPSHTPQPRNLRDIPNQSPESQQLSKNLKERGFTFVGPITMFALMESIGIVDTHHVDSHRRGISNLWNKDGSRSVKMLQFPNHER</sequence>
<protein>
    <submittedName>
        <fullName evidence="3">3-methyladenine DNA glycosylase</fullName>
    </submittedName>
</protein>
<feature type="compositionally biased region" description="Polar residues" evidence="2">
    <location>
        <begin position="146"/>
        <end position="156"/>
    </location>
</feature>
<dbReference type="EMBL" id="BMJH01000001">
    <property type="protein sequence ID" value="GGC63190.1"/>
    <property type="molecule type" value="Genomic_DNA"/>
</dbReference>
<organism evidence="3 4">
    <name type="scientific">Hoyosella rhizosphaerae</name>
    <dbReference type="NCBI Taxonomy" id="1755582"/>
    <lineage>
        <taxon>Bacteria</taxon>
        <taxon>Bacillati</taxon>
        <taxon>Actinomycetota</taxon>
        <taxon>Actinomycetes</taxon>
        <taxon>Mycobacteriales</taxon>
        <taxon>Hoyosellaceae</taxon>
        <taxon>Hoyosella</taxon>
    </lineage>
</organism>
<evidence type="ECO:0000313" key="3">
    <source>
        <dbReference type="EMBL" id="GGC63190.1"/>
    </source>
</evidence>
<evidence type="ECO:0000256" key="1">
    <source>
        <dbReference type="PIRSR" id="PIRSR605019-1"/>
    </source>
</evidence>
<dbReference type="Pfam" id="PF03352">
    <property type="entry name" value="Adenine_glyco"/>
    <property type="match status" value="1"/>
</dbReference>
<evidence type="ECO:0000256" key="2">
    <source>
        <dbReference type="SAM" id="MobiDB-lite"/>
    </source>
</evidence>
<dbReference type="PANTHER" id="PTHR30037">
    <property type="entry name" value="DNA-3-METHYLADENINE GLYCOSYLASE 1"/>
    <property type="match status" value="1"/>
</dbReference>
<dbReference type="GO" id="GO:0046872">
    <property type="term" value="F:metal ion binding"/>
    <property type="evidence" value="ECO:0007669"/>
    <property type="project" value="UniProtKB-KW"/>
</dbReference>
<dbReference type="Gene3D" id="1.10.340.30">
    <property type="entry name" value="Hypothetical protein, domain 2"/>
    <property type="match status" value="1"/>
</dbReference>
<dbReference type="InterPro" id="IPR005019">
    <property type="entry name" value="Adenine_glyco"/>
</dbReference>
<keyword evidence="1" id="KW-0479">Metal-binding</keyword>
<dbReference type="InterPro" id="IPR052891">
    <property type="entry name" value="DNA-3mA_glycosylase"/>
</dbReference>
<dbReference type="RefSeq" id="WP_188672028.1">
    <property type="nucleotide sequence ID" value="NZ_BMJH01000001.1"/>
</dbReference>
<gene>
    <name evidence="3" type="ORF">GCM10011410_14520</name>
</gene>
<accession>A0A916U9N8</accession>
<comment type="caution">
    <text evidence="3">The sequence shown here is derived from an EMBL/GenBank/DDBJ whole genome shotgun (WGS) entry which is preliminary data.</text>
</comment>
<keyword evidence="4" id="KW-1185">Reference proteome</keyword>
<proteinExistence type="predicted"/>
<dbReference type="PANTHER" id="PTHR30037:SF4">
    <property type="entry name" value="DNA-3-METHYLADENINE GLYCOSYLASE I"/>
    <property type="match status" value="1"/>
</dbReference>
<dbReference type="GO" id="GO:0008725">
    <property type="term" value="F:DNA-3-methyladenine glycosylase activity"/>
    <property type="evidence" value="ECO:0007669"/>
    <property type="project" value="InterPro"/>
</dbReference>
<name>A0A916U9N8_9ACTN</name>
<dbReference type="InterPro" id="IPR011257">
    <property type="entry name" value="DNA_glycosylase"/>
</dbReference>
<dbReference type="SUPFAM" id="SSF48150">
    <property type="entry name" value="DNA-glycosylase"/>
    <property type="match status" value="1"/>
</dbReference>